<organism evidence="1 2">
    <name type="scientific">Forsythia ovata</name>
    <dbReference type="NCBI Taxonomy" id="205694"/>
    <lineage>
        <taxon>Eukaryota</taxon>
        <taxon>Viridiplantae</taxon>
        <taxon>Streptophyta</taxon>
        <taxon>Embryophyta</taxon>
        <taxon>Tracheophyta</taxon>
        <taxon>Spermatophyta</taxon>
        <taxon>Magnoliopsida</taxon>
        <taxon>eudicotyledons</taxon>
        <taxon>Gunneridae</taxon>
        <taxon>Pentapetalae</taxon>
        <taxon>asterids</taxon>
        <taxon>lamiids</taxon>
        <taxon>Lamiales</taxon>
        <taxon>Oleaceae</taxon>
        <taxon>Forsythieae</taxon>
        <taxon>Forsythia</taxon>
    </lineage>
</organism>
<evidence type="ECO:0000313" key="1">
    <source>
        <dbReference type="EMBL" id="KAL2530088.1"/>
    </source>
</evidence>
<accession>A0ABD1V0E4</accession>
<sequence length="133" mass="15181">MGVLEEKQRILIYVLGCPKCKLANVYMKLMDSTEYITASAIGIPAESFLQFNATTLMEHTKMDERIYLTHLKVYAIDVDEANEIPYWPCISIHVELSICKLLMNKYIQLDDALSATRLTMVALRSGYILQTRA</sequence>
<gene>
    <name evidence="1" type="ORF">Fot_22689</name>
</gene>
<keyword evidence="2" id="KW-1185">Reference proteome</keyword>
<proteinExistence type="predicted"/>
<name>A0ABD1V0E4_9LAMI</name>
<protein>
    <recommendedName>
        <fullName evidence="3">Glutaredoxin-like protein</fullName>
    </recommendedName>
</protein>
<dbReference type="Proteomes" id="UP001604277">
    <property type="component" value="Unassembled WGS sequence"/>
</dbReference>
<dbReference type="AlphaFoldDB" id="A0ABD1V0E4"/>
<reference evidence="2" key="1">
    <citation type="submission" date="2024-07" db="EMBL/GenBank/DDBJ databases">
        <title>Two chromosome-level genome assemblies of Korean endemic species Abeliophyllum distichum and Forsythia ovata (Oleaceae).</title>
        <authorList>
            <person name="Jang H."/>
        </authorList>
    </citation>
    <scope>NUCLEOTIDE SEQUENCE [LARGE SCALE GENOMIC DNA]</scope>
</reference>
<dbReference type="EMBL" id="JBFOLJ010000006">
    <property type="protein sequence ID" value="KAL2530088.1"/>
    <property type="molecule type" value="Genomic_DNA"/>
</dbReference>
<evidence type="ECO:0000313" key="2">
    <source>
        <dbReference type="Proteomes" id="UP001604277"/>
    </source>
</evidence>
<comment type="caution">
    <text evidence="1">The sequence shown here is derived from an EMBL/GenBank/DDBJ whole genome shotgun (WGS) entry which is preliminary data.</text>
</comment>
<evidence type="ECO:0008006" key="3">
    <source>
        <dbReference type="Google" id="ProtNLM"/>
    </source>
</evidence>